<dbReference type="SUPFAM" id="SSF53448">
    <property type="entry name" value="Nucleotide-diphospho-sugar transferases"/>
    <property type="match status" value="1"/>
</dbReference>
<dbReference type="EMBL" id="AP024145">
    <property type="protein sequence ID" value="BCM86536.1"/>
    <property type="molecule type" value="Genomic_DNA"/>
</dbReference>
<evidence type="ECO:0000313" key="1">
    <source>
        <dbReference type="EMBL" id="BCM86536.1"/>
    </source>
</evidence>
<dbReference type="InterPro" id="IPR029063">
    <property type="entry name" value="SAM-dependent_MTases_sf"/>
</dbReference>
<dbReference type="KEGG" id="mind:mvi_49970"/>
<dbReference type="Pfam" id="PF13489">
    <property type="entry name" value="Methyltransf_23"/>
    <property type="match status" value="1"/>
</dbReference>
<dbReference type="Gene3D" id="3.40.50.150">
    <property type="entry name" value="Vaccinia Virus protein VP39"/>
    <property type="match status" value="1"/>
</dbReference>
<dbReference type="SUPFAM" id="SSF53335">
    <property type="entry name" value="S-adenosyl-L-methionine-dependent methyltransferases"/>
    <property type="match status" value="1"/>
</dbReference>
<reference evidence="1" key="1">
    <citation type="submission" date="2020-11" db="EMBL/GenBank/DDBJ databases">
        <title>Complete genome sequence of a novel pathogenic Methylobacterium strain isolated from rice in Vietnam.</title>
        <authorList>
            <person name="Lai K."/>
            <person name="Okazaki S."/>
            <person name="Higashi K."/>
            <person name="Mori H."/>
            <person name="Toyoda A."/>
            <person name="Kurokawa K."/>
        </authorList>
    </citation>
    <scope>NUCLEOTIDE SEQUENCE</scope>
    <source>
        <strain evidence="1">VL1</strain>
    </source>
</reference>
<accession>A0A8H9C999</accession>
<dbReference type="Proteomes" id="UP000663508">
    <property type="component" value="Chromosome"/>
</dbReference>
<dbReference type="RefSeq" id="WP_207179547.1">
    <property type="nucleotide sequence ID" value="NZ_AP024145.1"/>
</dbReference>
<protein>
    <submittedName>
        <fullName evidence="1">Uncharacterized protein</fullName>
    </submittedName>
</protein>
<proteinExistence type="predicted"/>
<evidence type="ECO:0000313" key="2">
    <source>
        <dbReference type="Proteomes" id="UP000663508"/>
    </source>
</evidence>
<organism evidence="1 2">
    <name type="scientific">Methylobacterium indicum</name>
    <dbReference type="NCBI Taxonomy" id="1775910"/>
    <lineage>
        <taxon>Bacteria</taxon>
        <taxon>Pseudomonadati</taxon>
        <taxon>Pseudomonadota</taxon>
        <taxon>Alphaproteobacteria</taxon>
        <taxon>Hyphomicrobiales</taxon>
        <taxon>Methylobacteriaceae</taxon>
        <taxon>Methylobacterium</taxon>
    </lineage>
</organism>
<dbReference type="InterPro" id="IPR029044">
    <property type="entry name" value="Nucleotide-diphossugar_trans"/>
</dbReference>
<gene>
    <name evidence="1" type="ORF">mvi_49970</name>
</gene>
<dbReference type="AlphaFoldDB" id="A0A8H9C999"/>
<name>A0A8H9C999_9HYPH</name>
<sequence length="504" mass="57527">MSNFELPDEYVSRKEVIYFDDAPQAHSDIIHQPEVYDFAEFILISTKRVKIIDVGCGSGRKLCNVQAEKRIGIDFGSNIAACKDLHGSKAEWYEADFTSASCILLSEMADNDSIVVCADVIEHIIDPSILIALLKACFERGAIVITSTPDRIRVRGDDHRGPPPNPSHIREWSLDEYKRLLIKQELVPLFAGYTINNNMNRQNKTIITIHDIQVQSIAGIVPAQRPLAIIAAYNEVDVIEEVITDFINQGCDVRLIDNWSSDGTWEAALRVQGCFQGAVSVERYPVEGPQATYEWQAILRRKADIAAEFPGRWIIHSDADELRRCPFDGRTLAEGFAIAEELGCTRVNFNVVNYLPIDEQDYQPGTLESHFSHYEYGTRPGHFLQHKAWLQGENPVDLTSTGGHTAIFPDAIDFRYKFLLKHYPIRSADHGRRKILTERQGRWSLKERQELGWHTQYDKYNADSRFTFDRSSLLIHDEFWADNFLLIISDLIERRVKAGHKPHE</sequence>